<feature type="chain" id="PRO_5034667556" evidence="7">
    <location>
        <begin position="21"/>
        <end position="377"/>
    </location>
</feature>
<dbReference type="InterPro" id="IPR013201">
    <property type="entry name" value="Prot_inhib_I29"/>
</dbReference>
<dbReference type="PROSITE" id="PS00640">
    <property type="entry name" value="THIOL_PROTEASE_ASN"/>
    <property type="match status" value="1"/>
</dbReference>
<evidence type="ECO:0000256" key="7">
    <source>
        <dbReference type="SAM" id="SignalP"/>
    </source>
</evidence>
<dbReference type="Pfam" id="PF00112">
    <property type="entry name" value="Peptidase_C1"/>
    <property type="match status" value="1"/>
</dbReference>
<dbReference type="SMART" id="SM00848">
    <property type="entry name" value="Inhibitor_I29"/>
    <property type="match status" value="1"/>
</dbReference>
<dbReference type="SMART" id="SM00645">
    <property type="entry name" value="Pept_C1"/>
    <property type="match status" value="1"/>
</dbReference>
<dbReference type="InterPro" id="IPR013128">
    <property type="entry name" value="Peptidase_C1A"/>
</dbReference>
<reference evidence="10" key="1">
    <citation type="submission" date="2021-05" db="EMBL/GenBank/DDBJ databases">
        <authorList>
            <person name="Alioto T."/>
            <person name="Alioto T."/>
            <person name="Gomez Garrido J."/>
        </authorList>
    </citation>
    <scope>NUCLEOTIDE SEQUENCE</scope>
</reference>
<evidence type="ECO:0000256" key="1">
    <source>
        <dbReference type="ARBA" id="ARBA00008455"/>
    </source>
</evidence>
<dbReference type="PANTHER" id="PTHR12411">
    <property type="entry name" value="CYSTEINE PROTEASE FAMILY C1-RELATED"/>
    <property type="match status" value="1"/>
</dbReference>
<dbReference type="InterPro" id="IPR025661">
    <property type="entry name" value="Pept_asp_AS"/>
</dbReference>
<evidence type="ECO:0000256" key="6">
    <source>
        <dbReference type="ARBA" id="ARBA00023157"/>
    </source>
</evidence>
<proteinExistence type="inferred from homology"/>
<keyword evidence="2" id="KW-0645">Protease</keyword>
<dbReference type="PROSITE" id="PS00139">
    <property type="entry name" value="THIOL_PROTEASE_CYS"/>
    <property type="match status" value="1"/>
</dbReference>
<dbReference type="InterPro" id="IPR039417">
    <property type="entry name" value="Peptidase_C1A_papain-like"/>
</dbReference>
<organism evidence="10">
    <name type="scientific">Cacopsylla melanoneura</name>
    <dbReference type="NCBI Taxonomy" id="428564"/>
    <lineage>
        <taxon>Eukaryota</taxon>
        <taxon>Metazoa</taxon>
        <taxon>Ecdysozoa</taxon>
        <taxon>Arthropoda</taxon>
        <taxon>Hexapoda</taxon>
        <taxon>Insecta</taxon>
        <taxon>Pterygota</taxon>
        <taxon>Neoptera</taxon>
        <taxon>Paraneoptera</taxon>
        <taxon>Hemiptera</taxon>
        <taxon>Sternorrhyncha</taxon>
        <taxon>Psylloidea</taxon>
        <taxon>Psyllidae</taxon>
        <taxon>Psyllinae</taxon>
        <taxon>Cacopsylla</taxon>
    </lineage>
</organism>
<keyword evidence="7" id="KW-0732">Signal</keyword>
<accession>A0A8D8RFR2</accession>
<keyword evidence="6" id="KW-1015">Disulfide bond</keyword>
<sequence length="377" mass="43174">MVSLEAFLFVLCVSVGLSQGGIIDRVDRVLQNLVLQRSQVKSDESSNFRVENLNELLNHGSLFKNFVLEYEKVYETDEEIEKRFDIFRDNLKIIDRYNKHELGTATYGINKFADLTTSEFKNGLSPINWDEFEVMAQNYESYKPNASSLYGEDQGINYLKKGKVLEKVQDQQMCGSCWAHSATASIESAYAIKHNELIEFSKQQLVDCDFLDGGCCGGWPFRAYDYIKHVGGLMTEKDYRQRYYEGPCKFNQQKAKVNIDKRYVLYNRDTKVNAVNFQKFLKEVGPLVAIINAEGFRFYKGGVMNQPDLICDKSTGGLNHAVLNIGFDYETIGNEKSPYWIIKNSWGKKWGESGYIRIMKGQNVCGMEWIATGLIVE</sequence>
<name>A0A8D8RFR2_9HEMI</name>
<keyword evidence="4" id="KW-0788">Thiol protease</keyword>
<dbReference type="CDD" id="cd02248">
    <property type="entry name" value="Peptidase_C1A"/>
    <property type="match status" value="1"/>
</dbReference>
<evidence type="ECO:0000256" key="3">
    <source>
        <dbReference type="ARBA" id="ARBA00022801"/>
    </source>
</evidence>
<dbReference type="Gene3D" id="1.10.287.2250">
    <property type="match status" value="1"/>
</dbReference>
<evidence type="ECO:0000256" key="4">
    <source>
        <dbReference type="ARBA" id="ARBA00022807"/>
    </source>
</evidence>
<dbReference type="SUPFAM" id="SSF54001">
    <property type="entry name" value="Cysteine proteinases"/>
    <property type="match status" value="1"/>
</dbReference>
<feature type="domain" description="Cathepsin propeptide inhibitor" evidence="9">
    <location>
        <begin position="63"/>
        <end position="120"/>
    </location>
</feature>
<dbReference type="InterPro" id="IPR000668">
    <property type="entry name" value="Peptidase_C1A_C"/>
</dbReference>
<keyword evidence="5" id="KW-0865">Zymogen</keyword>
<evidence type="ECO:0000259" key="9">
    <source>
        <dbReference type="SMART" id="SM00848"/>
    </source>
</evidence>
<dbReference type="AlphaFoldDB" id="A0A8D8RFR2"/>
<dbReference type="Pfam" id="PF08246">
    <property type="entry name" value="Inhibitor_I29"/>
    <property type="match status" value="1"/>
</dbReference>
<evidence type="ECO:0000259" key="8">
    <source>
        <dbReference type="SMART" id="SM00645"/>
    </source>
</evidence>
<dbReference type="GO" id="GO:0008234">
    <property type="term" value="F:cysteine-type peptidase activity"/>
    <property type="evidence" value="ECO:0007669"/>
    <property type="project" value="UniProtKB-KW"/>
</dbReference>
<dbReference type="GO" id="GO:0006508">
    <property type="term" value="P:proteolysis"/>
    <property type="evidence" value="ECO:0007669"/>
    <property type="project" value="UniProtKB-KW"/>
</dbReference>
<dbReference type="InterPro" id="IPR000169">
    <property type="entry name" value="Pept_cys_AS"/>
</dbReference>
<evidence type="ECO:0000256" key="2">
    <source>
        <dbReference type="ARBA" id="ARBA00022670"/>
    </source>
</evidence>
<feature type="signal peptide" evidence="7">
    <location>
        <begin position="1"/>
        <end position="20"/>
    </location>
</feature>
<dbReference type="InterPro" id="IPR038765">
    <property type="entry name" value="Papain-like_cys_pep_sf"/>
</dbReference>
<dbReference type="PRINTS" id="PR00705">
    <property type="entry name" value="PAPAIN"/>
</dbReference>
<dbReference type="EMBL" id="HBUF01157377">
    <property type="protein sequence ID" value="CAG6649411.1"/>
    <property type="molecule type" value="Transcribed_RNA"/>
</dbReference>
<protein>
    <submittedName>
        <fullName evidence="10">Cysteine proteinase CG12163</fullName>
    </submittedName>
</protein>
<evidence type="ECO:0000256" key="5">
    <source>
        <dbReference type="ARBA" id="ARBA00023145"/>
    </source>
</evidence>
<feature type="domain" description="Peptidase C1A papain C-terminal" evidence="8">
    <location>
        <begin position="152"/>
        <end position="375"/>
    </location>
</feature>
<dbReference type="Gene3D" id="3.90.70.10">
    <property type="entry name" value="Cysteine proteinases"/>
    <property type="match status" value="1"/>
</dbReference>
<keyword evidence="3" id="KW-0378">Hydrolase</keyword>
<evidence type="ECO:0000313" key="10">
    <source>
        <dbReference type="EMBL" id="CAG6649411.1"/>
    </source>
</evidence>
<comment type="similarity">
    <text evidence="1">Belongs to the peptidase C1 family.</text>
</comment>